<dbReference type="Gene3D" id="3.30.1360.120">
    <property type="entry name" value="Probable tRNA modification gtpase trme, domain 1"/>
    <property type="match status" value="1"/>
</dbReference>
<keyword evidence="2" id="KW-1185">Reference proteome</keyword>
<dbReference type="EMBL" id="JBHUEQ010000026">
    <property type="protein sequence ID" value="MFD1746906.1"/>
    <property type="molecule type" value="Genomic_DNA"/>
</dbReference>
<dbReference type="InterPro" id="IPR027266">
    <property type="entry name" value="TrmE/GcvT-like"/>
</dbReference>
<comment type="caution">
    <text evidence="1">The sequence shown here is derived from an EMBL/GenBank/DDBJ whole genome shotgun (WGS) entry which is preliminary data.</text>
</comment>
<dbReference type="InterPro" id="IPR006280">
    <property type="entry name" value="SoxG_het"/>
</dbReference>
<dbReference type="SUPFAM" id="SSF103025">
    <property type="entry name" value="Folate-binding domain"/>
    <property type="match status" value="1"/>
</dbReference>
<dbReference type="InterPro" id="IPR007375">
    <property type="entry name" value="SoxG"/>
</dbReference>
<dbReference type="Gene3D" id="3.30.70.1520">
    <property type="entry name" value="Heterotetrameric sarcosine oxidase"/>
    <property type="match status" value="1"/>
</dbReference>
<dbReference type="NCBIfam" id="TIGR01375">
    <property type="entry name" value="soxG"/>
    <property type="match status" value="1"/>
</dbReference>
<protein>
    <submittedName>
        <fullName evidence="1">Sarcosine oxidase subunit gamma</fullName>
    </submittedName>
</protein>
<proteinExistence type="predicted"/>
<dbReference type="Pfam" id="PF04268">
    <property type="entry name" value="SoxG"/>
    <property type="match status" value="1"/>
</dbReference>
<organism evidence="1 2">
    <name type="scientific">Rhizobium helianthi</name>
    <dbReference type="NCBI Taxonomy" id="1132695"/>
    <lineage>
        <taxon>Bacteria</taxon>
        <taxon>Pseudomonadati</taxon>
        <taxon>Pseudomonadota</taxon>
        <taxon>Alphaproteobacteria</taxon>
        <taxon>Hyphomicrobiales</taxon>
        <taxon>Rhizobiaceae</taxon>
        <taxon>Rhizobium/Agrobacterium group</taxon>
        <taxon>Rhizobium</taxon>
    </lineage>
</organism>
<name>A0ABW4M9I7_9HYPH</name>
<gene>
    <name evidence="1" type="ORF">ACFSE1_15625</name>
</gene>
<sequence>MADLAIRNLPLAGFHGGSATVKLEPAAPAHRIALRAGADAIAALSSALGVSLPTEPRTSASAGARTALWLGPDEWLVIDEGDTGLVNGLMADAAKSGSVHSAADVSQRNTAILVSGPGAATAINGGCFLDLSLREFPVGACARTLFGKIEVVLLRTGEEEFRMECWRSFSDYAFGLLREAAEDAAL</sequence>
<dbReference type="RefSeq" id="WP_377403251.1">
    <property type="nucleotide sequence ID" value="NZ_JBHUEQ010000026.1"/>
</dbReference>
<accession>A0ABW4M9I7</accession>
<evidence type="ECO:0000313" key="1">
    <source>
        <dbReference type="EMBL" id="MFD1746906.1"/>
    </source>
</evidence>
<evidence type="ECO:0000313" key="2">
    <source>
        <dbReference type="Proteomes" id="UP001597322"/>
    </source>
</evidence>
<reference evidence="2" key="1">
    <citation type="journal article" date="2019" name="Int. J. Syst. Evol. Microbiol.">
        <title>The Global Catalogue of Microorganisms (GCM) 10K type strain sequencing project: providing services to taxonomists for standard genome sequencing and annotation.</title>
        <authorList>
            <consortium name="The Broad Institute Genomics Platform"/>
            <consortium name="The Broad Institute Genome Sequencing Center for Infectious Disease"/>
            <person name="Wu L."/>
            <person name="Ma J."/>
        </authorList>
    </citation>
    <scope>NUCLEOTIDE SEQUENCE [LARGE SCALE GENOMIC DNA]</scope>
    <source>
        <strain evidence="2">CG52</strain>
    </source>
</reference>
<dbReference type="Proteomes" id="UP001597322">
    <property type="component" value="Unassembled WGS sequence"/>
</dbReference>